<feature type="region of interest" description="Disordered" evidence="1">
    <location>
        <begin position="199"/>
        <end position="240"/>
    </location>
</feature>
<dbReference type="Proteomes" id="UP000275267">
    <property type="component" value="Unassembled WGS sequence"/>
</dbReference>
<accession>A0A3L6S2G5</accession>
<evidence type="ECO:0000256" key="1">
    <source>
        <dbReference type="SAM" id="MobiDB-lite"/>
    </source>
</evidence>
<evidence type="ECO:0000313" key="4">
    <source>
        <dbReference type="Proteomes" id="UP000275267"/>
    </source>
</evidence>
<dbReference type="EMBL" id="PQIB02000006">
    <property type="protein sequence ID" value="RLN13364.1"/>
    <property type="molecule type" value="Genomic_DNA"/>
</dbReference>
<protein>
    <recommendedName>
        <fullName evidence="2">Transposase (putative) gypsy type domain-containing protein</fullName>
    </recommendedName>
</protein>
<dbReference type="OrthoDB" id="690705at2759"/>
<name>A0A3L6S2G5_PANMI</name>
<dbReference type="InterPro" id="IPR007321">
    <property type="entry name" value="Transposase_28"/>
</dbReference>
<dbReference type="PANTHER" id="PTHR33026:SF7">
    <property type="entry name" value="OS03G0100275 PROTEIN"/>
    <property type="match status" value="1"/>
</dbReference>
<dbReference type="PANTHER" id="PTHR33026">
    <property type="entry name" value="OS06G0360600 PROTEIN"/>
    <property type="match status" value="1"/>
</dbReference>
<comment type="caution">
    <text evidence="3">The sequence shown here is derived from an EMBL/GenBank/DDBJ whole genome shotgun (WGS) entry which is preliminary data.</text>
</comment>
<keyword evidence="4" id="KW-1185">Reference proteome</keyword>
<evidence type="ECO:0000259" key="2">
    <source>
        <dbReference type="Pfam" id="PF04195"/>
    </source>
</evidence>
<sequence length="240" mass="27442">MVGQVDESVVGATSAYKVNDSDFEVSDVEGDMNEEEWKIKRREKIKKKMNERVEKKDQLLFNEKMKLEIEKKNLQGLHTAYECIDLCLFSQMGLFSNVNREGVPPKEVARWRAPPLEHEESHSKPHEVVSFLAFHEQGLGYPAHWFFRGLLHEWGLEFQHLNLNGVLHITGFVTLCEAFLGIEPHVGLFRAFFYGKTSPAKGKTSSATPVGGFGLQRRPRHDDVYPKYTPAESNKGWHGD</sequence>
<evidence type="ECO:0000313" key="3">
    <source>
        <dbReference type="EMBL" id="RLN13364.1"/>
    </source>
</evidence>
<dbReference type="AlphaFoldDB" id="A0A3L6S2G5"/>
<gene>
    <name evidence="3" type="ORF">C2845_PM09G08710</name>
</gene>
<organism evidence="3 4">
    <name type="scientific">Panicum miliaceum</name>
    <name type="common">Proso millet</name>
    <name type="synonym">Broomcorn millet</name>
    <dbReference type="NCBI Taxonomy" id="4540"/>
    <lineage>
        <taxon>Eukaryota</taxon>
        <taxon>Viridiplantae</taxon>
        <taxon>Streptophyta</taxon>
        <taxon>Embryophyta</taxon>
        <taxon>Tracheophyta</taxon>
        <taxon>Spermatophyta</taxon>
        <taxon>Magnoliopsida</taxon>
        <taxon>Liliopsida</taxon>
        <taxon>Poales</taxon>
        <taxon>Poaceae</taxon>
        <taxon>PACMAD clade</taxon>
        <taxon>Panicoideae</taxon>
        <taxon>Panicodae</taxon>
        <taxon>Paniceae</taxon>
        <taxon>Panicinae</taxon>
        <taxon>Panicum</taxon>
        <taxon>Panicum sect. Panicum</taxon>
    </lineage>
</organism>
<reference evidence="4" key="1">
    <citation type="journal article" date="2019" name="Nat. Commun.">
        <title>The genome of broomcorn millet.</title>
        <authorList>
            <person name="Zou C."/>
            <person name="Miki D."/>
            <person name="Li D."/>
            <person name="Tang Q."/>
            <person name="Xiao L."/>
            <person name="Rajput S."/>
            <person name="Deng P."/>
            <person name="Jia W."/>
            <person name="Huang R."/>
            <person name="Zhang M."/>
            <person name="Sun Y."/>
            <person name="Hu J."/>
            <person name="Fu X."/>
            <person name="Schnable P.S."/>
            <person name="Li F."/>
            <person name="Zhang H."/>
            <person name="Feng B."/>
            <person name="Zhu X."/>
            <person name="Liu R."/>
            <person name="Schnable J.C."/>
            <person name="Zhu J.-K."/>
            <person name="Zhang H."/>
        </authorList>
    </citation>
    <scope>NUCLEOTIDE SEQUENCE [LARGE SCALE GENOMIC DNA]</scope>
</reference>
<proteinExistence type="predicted"/>
<feature type="domain" description="Transposase (putative) gypsy type" evidence="2">
    <location>
        <begin position="129"/>
        <end position="194"/>
    </location>
</feature>
<dbReference type="Pfam" id="PF04195">
    <property type="entry name" value="Transposase_28"/>
    <property type="match status" value="1"/>
</dbReference>